<reference evidence="3" key="1">
    <citation type="submission" date="2023-10" db="EMBL/GenBank/DDBJ databases">
        <authorList>
            <person name="Chen Y."/>
            <person name="Shah S."/>
            <person name="Dougan E. K."/>
            <person name="Thang M."/>
            <person name="Chan C."/>
        </authorList>
    </citation>
    <scope>NUCLEOTIDE SEQUENCE [LARGE SCALE GENOMIC DNA]</scope>
</reference>
<feature type="transmembrane region" description="Helical" evidence="2">
    <location>
        <begin position="159"/>
        <end position="181"/>
    </location>
</feature>
<sequence length="191" mass="19863">LPPPSHALPRPPLRGNVRLELAGTQVWRRSLTSPSRTLTVHLLWDICSGSSRQHSDQVSSIFLTAPAGQPESPDPSSTGGRARGGPLAEPAAMARTPLMSSLAVLALLAFGLRCAFVPAPEASSARLPELSPAAAAAVLGAAPALAAEIDAAEAYNRKVLEGAAYGGMLCVFMLGLIVQGVRRDVGNKWLN</sequence>
<comment type="caution">
    <text evidence="3">The sequence shown here is derived from an EMBL/GenBank/DDBJ whole genome shotgun (WGS) entry which is preliminary data.</text>
</comment>
<keyword evidence="4" id="KW-1185">Reference proteome</keyword>
<keyword evidence="2" id="KW-0812">Transmembrane</keyword>
<organism evidence="3 4">
    <name type="scientific">Prorocentrum cordatum</name>
    <dbReference type="NCBI Taxonomy" id="2364126"/>
    <lineage>
        <taxon>Eukaryota</taxon>
        <taxon>Sar</taxon>
        <taxon>Alveolata</taxon>
        <taxon>Dinophyceae</taxon>
        <taxon>Prorocentrales</taxon>
        <taxon>Prorocentraceae</taxon>
        <taxon>Prorocentrum</taxon>
    </lineage>
</organism>
<feature type="non-terminal residue" evidence="3">
    <location>
        <position position="1"/>
    </location>
</feature>
<keyword evidence="2" id="KW-1133">Transmembrane helix</keyword>
<gene>
    <name evidence="3" type="ORF">PCOR1329_LOCUS65623</name>
</gene>
<dbReference type="Proteomes" id="UP001189429">
    <property type="component" value="Unassembled WGS sequence"/>
</dbReference>
<accession>A0ABN9WAX1</accession>
<protein>
    <recommendedName>
        <fullName evidence="5">PSI-J</fullName>
    </recommendedName>
</protein>
<evidence type="ECO:0000313" key="3">
    <source>
        <dbReference type="EMBL" id="CAK0883396.1"/>
    </source>
</evidence>
<name>A0ABN9WAX1_9DINO</name>
<dbReference type="EMBL" id="CAUYUJ010018409">
    <property type="protein sequence ID" value="CAK0883396.1"/>
    <property type="molecule type" value="Genomic_DNA"/>
</dbReference>
<evidence type="ECO:0000313" key="4">
    <source>
        <dbReference type="Proteomes" id="UP001189429"/>
    </source>
</evidence>
<keyword evidence="2" id="KW-0472">Membrane</keyword>
<proteinExistence type="predicted"/>
<evidence type="ECO:0008006" key="5">
    <source>
        <dbReference type="Google" id="ProtNLM"/>
    </source>
</evidence>
<evidence type="ECO:0000256" key="2">
    <source>
        <dbReference type="SAM" id="Phobius"/>
    </source>
</evidence>
<feature type="region of interest" description="Disordered" evidence="1">
    <location>
        <begin position="65"/>
        <end position="88"/>
    </location>
</feature>
<evidence type="ECO:0000256" key="1">
    <source>
        <dbReference type="SAM" id="MobiDB-lite"/>
    </source>
</evidence>